<keyword evidence="1 2" id="KW-0732">Signal</keyword>
<dbReference type="PANTHER" id="PTHR35936:SF34">
    <property type="entry name" value="ABC TRANSPORTER EXTRACELLULAR-BINDING PROTEIN YCKB-RELATED"/>
    <property type="match status" value="1"/>
</dbReference>
<proteinExistence type="predicted"/>
<protein>
    <submittedName>
        <fullName evidence="5">Amino acid ABC transporter substrate-binding protein</fullName>
    </submittedName>
</protein>
<dbReference type="KEGG" id="cmah:C1I91_04060"/>
<dbReference type="InterPro" id="IPR001638">
    <property type="entry name" value="Solute-binding_3/MltF_N"/>
</dbReference>
<dbReference type="EMBL" id="CP025746">
    <property type="protein sequence ID" value="QAA30904.1"/>
    <property type="molecule type" value="Genomic_DNA"/>
</dbReference>
<dbReference type="SMART" id="SM00062">
    <property type="entry name" value="PBPb"/>
    <property type="match status" value="1"/>
</dbReference>
<dbReference type="AlphaFoldDB" id="A0A3R5X019"/>
<dbReference type="Pfam" id="PF00497">
    <property type="entry name" value="SBP_bac_3"/>
    <property type="match status" value="1"/>
</dbReference>
<dbReference type="GO" id="GO:0016020">
    <property type="term" value="C:membrane"/>
    <property type="evidence" value="ECO:0007669"/>
    <property type="project" value="InterPro"/>
</dbReference>
<evidence type="ECO:0000259" key="4">
    <source>
        <dbReference type="SMART" id="SM00079"/>
    </source>
</evidence>
<evidence type="ECO:0000313" key="6">
    <source>
        <dbReference type="Proteomes" id="UP000286268"/>
    </source>
</evidence>
<evidence type="ECO:0000259" key="3">
    <source>
        <dbReference type="SMART" id="SM00062"/>
    </source>
</evidence>
<reference evidence="5 6" key="1">
    <citation type="submission" date="2018-01" db="EMBL/GenBank/DDBJ databases">
        <title>Genome Sequencing and Assembly of Anaerobacter polyendosporus strain CT4.</title>
        <authorList>
            <person name="Tachaapaikoon C."/>
            <person name="Sutheeworapong S."/>
            <person name="Jenjaroenpun P."/>
            <person name="Wongsurawat T."/>
            <person name="Nookeaw I."/>
            <person name="Cheawchanlertfa P."/>
            <person name="Kosugi A."/>
            <person name="Cheevadhanarak S."/>
            <person name="Ratanakhanokchai K."/>
        </authorList>
    </citation>
    <scope>NUCLEOTIDE SEQUENCE [LARGE SCALE GENOMIC DNA]</scope>
    <source>
        <strain evidence="5 6">CT4</strain>
    </source>
</reference>
<dbReference type="Proteomes" id="UP000286268">
    <property type="component" value="Chromosome"/>
</dbReference>
<evidence type="ECO:0000313" key="5">
    <source>
        <dbReference type="EMBL" id="QAA30904.1"/>
    </source>
</evidence>
<feature type="signal peptide" evidence="2">
    <location>
        <begin position="1"/>
        <end position="28"/>
    </location>
</feature>
<dbReference type="CDD" id="cd00996">
    <property type="entry name" value="PBP2_AatB_like"/>
    <property type="match status" value="1"/>
</dbReference>
<dbReference type="GO" id="GO:0015276">
    <property type="term" value="F:ligand-gated monoatomic ion channel activity"/>
    <property type="evidence" value="ECO:0007669"/>
    <property type="project" value="InterPro"/>
</dbReference>
<dbReference type="PANTHER" id="PTHR35936">
    <property type="entry name" value="MEMBRANE-BOUND LYTIC MUREIN TRANSGLYCOSYLASE F"/>
    <property type="match status" value="1"/>
</dbReference>
<dbReference type="PROSITE" id="PS51257">
    <property type="entry name" value="PROKAR_LIPOPROTEIN"/>
    <property type="match status" value="1"/>
</dbReference>
<organism evidence="5 6">
    <name type="scientific">Clostridium manihotivorum</name>
    <dbReference type="NCBI Taxonomy" id="2320868"/>
    <lineage>
        <taxon>Bacteria</taxon>
        <taxon>Bacillati</taxon>
        <taxon>Bacillota</taxon>
        <taxon>Clostridia</taxon>
        <taxon>Eubacteriales</taxon>
        <taxon>Clostridiaceae</taxon>
        <taxon>Clostridium</taxon>
    </lineage>
</organism>
<accession>A0A3R5X019</accession>
<dbReference type="Gene3D" id="3.40.190.10">
    <property type="entry name" value="Periplasmic binding protein-like II"/>
    <property type="match status" value="2"/>
</dbReference>
<name>A0A3R5X019_9CLOT</name>
<dbReference type="InterPro" id="IPR001320">
    <property type="entry name" value="Iontro_rcpt_C"/>
</dbReference>
<dbReference type="SMART" id="SM00079">
    <property type="entry name" value="PBPe"/>
    <property type="match status" value="1"/>
</dbReference>
<gene>
    <name evidence="5" type="ORF">C1I91_04060</name>
</gene>
<feature type="chain" id="PRO_5039631513" evidence="2">
    <location>
        <begin position="29"/>
        <end position="265"/>
    </location>
</feature>
<evidence type="ECO:0000256" key="2">
    <source>
        <dbReference type="SAM" id="SignalP"/>
    </source>
</evidence>
<dbReference type="OrthoDB" id="9775197at2"/>
<keyword evidence="6" id="KW-1185">Reference proteome</keyword>
<feature type="domain" description="Solute-binding protein family 3/N-terminal" evidence="3">
    <location>
        <begin position="39"/>
        <end position="260"/>
    </location>
</feature>
<feature type="domain" description="Ionotropic glutamate receptor C-terminal" evidence="4">
    <location>
        <begin position="39"/>
        <end position="259"/>
    </location>
</feature>
<evidence type="ECO:0000256" key="1">
    <source>
        <dbReference type="ARBA" id="ARBA00022729"/>
    </source>
</evidence>
<dbReference type="SUPFAM" id="SSF53850">
    <property type="entry name" value="Periplasmic binding protein-like II"/>
    <property type="match status" value="1"/>
</dbReference>
<sequence>MFYMNKFMKRLLTIVSIATISVSLVSCGQAKKDSASSNTIIVGLDDSFPPMGFKNSKGDLQGFDIDMAKEISKRLNKEIKFMPYNWDGIIPGLKQKKFDVIISAMSVTAEREKEIAFSTPYLNERQVVVVKKDNTSIPSPDDLKGKIVGVQKGSTSEDAIKDTKSTYKDTKLYDENIAALQDLKIGRIDAVVVDELVARYYIKEKADTYKVLDKAVTTEPIAIGLRKEDSDLKNSFDKIIKDMQQDGTLAKISKTWFGEDITSSK</sequence>